<comment type="caution">
    <text evidence="5">The sequence shown here is derived from an EMBL/GenBank/DDBJ whole genome shotgun (WGS) entry which is preliminary data.</text>
</comment>
<accession>A0ABT7VRD3</accession>
<feature type="domain" description="5'-Nucleotidase C-terminal" evidence="4">
    <location>
        <begin position="360"/>
        <end position="531"/>
    </location>
</feature>
<dbReference type="Gene3D" id="3.60.21.10">
    <property type="match status" value="1"/>
</dbReference>
<evidence type="ECO:0000259" key="4">
    <source>
        <dbReference type="Pfam" id="PF02872"/>
    </source>
</evidence>
<dbReference type="InterPro" id="IPR006179">
    <property type="entry name" value="5_nucleotidase/apyrase"/>
</dbReference>
<dbReference type="PANTHER" id="PTHR11575:SF24">
    <property type="entry name" value="5'-NUCLEOTIDASE"/>
    <property type="match status" value="1"/>
</dbReference>
<dbReference type="PRINTS" id="PR01607">
    <property type="entry name" value="APYRASEFAMLY"/>
</dbReference>
<dbReference type="SUPFAM" id="SSF55816">
    <property type="entry name" value="5'-nucleotidase (syn. UDP-sugar hydrolase), C-terminal domain"/>
    <property type="match status" value="1"/>
</dbReference>
<dbReference type="InterPro" id="IPR029052">
    <property type="entry name" value="Metallo-depent_PP-like"/>
</dbReference>
<dbReference type="Pfam" id="PF02872">
    <property type="entry name" value="5_nucleotid_C"/>
    <property type="match status" value="1"/>
</dbReference>
<dbReference type="Pfam" id="PF00149">
    <property type="entry name" value="Metallophos"/>
    <property type="match status" value="1"/>
</dbReference>
<sequence length="595" mass="64840">MGEAVTPPTALIEEGDEIILRIFHFNDLHGDLRTVHSKKGDTHRFSQMVKIVKEARANAADNEIVLFLSAGDDHIGNPFDELLGYDVEGFQTSAAYTAYSAAGLDASVIGNHELDRGTALLAKAIETDARFPILSANLYGSKNLTSAHYHPAIIGVAKGLRIGIIGLTTKEETLLKQKDDPELDAGELLKTLKNTVDYVDQLADVIILLTHVGYNGEEPLEVGDIEIAEAAAKMTNKPIVIIGGHLHLPINTEGLNVVDKSVPILEAGSKGSHLGEAIFSLLQTENGLRSHLTARLIPLKKRDDRVATDDPDYDRYEQDDDLDMEFENTVMAQMYAMLDDKLREVIATAGSSEYLTTAQNIADRYVGETVMANFMNDAIAAQSIHFPEKDGKSQQVDIAAFNASGINGGVEPNSEITFNDWYSVMPYADMIVVTPMTGTQIKAMVMSNAQRIVRPEELEGDEALDLTGYISRGFLHFSSGLRYILKLNSDATTAVAQDIMLNGKPIDEQLDDTFNVAFGDYISLRGGEGWKGEKIGVGLPDEVIGFDLTSLAKNDTGLVYRNEVIAFIKEQGVVDESTGAVKDGRLQVIPSFLMS</sequence>
<keyword evidence="2" id="KW-0547">Nucleotide-binding</keyword>
<evidence type="ECO:0000313" key="6">
    <source>
        <dbReference type="Proteomes" id="UP001171945"/>
    </source>
</evidence>
<evidence type="ECO:0000256" key="1">
    <source>
        <dbReference type="ARBA" id="ARBA00022729"/>
    </source>
</evidence>
<dbReference type="InterPro" id="IPR008334">
    <property type="entry name" value="5'-Nucleotdase_C"/>
</dbReference>
<dbReference type="EMBL" id="JAUCGM010000087">
    <property type="protein sequence ID" value="MDM8562217.1"/>
    <property type="molecule type" value="Genomic_DNA"/>
</dbReference>
<dbReference type="Gene3D" id="3.90.780.10">
    <property type="entry name" value="5'-Nucleotidase, C-terminal domain"/>
    <property type="match status" value="1"/>
</dbReference>
<name>A0ABT7VRD3_9GAMM</name>
<keyword evidence="6" id="KW-1185">Reference proteome</keyword>
<dbReference type="PANTHER" id="PTHR11575">
    <property type="entry name" value="5'-NUCLEOTIDASE-RELATED"/>
    <property type="match status" value="1"/>
</dbReference>
<evidence type="ECO:0000259" key="3">
    <source>
        <dbReference type="Pfam" id="PF00149"/>
    </source>
</evidence>
<proteinExistence type="inferred from homology"/>
<dbReference type="Proteomes" id="UP001171945">
    <property type="component" value="Unassembled WGS sequence"/>
</dbReference>
<keyword evidence="1" id="KW-0732">Signal</keyword>
<evidence type="ECO:0000256" key="2">
    <source>
        <dbReference type="RuleBase" id="RU362119"/>
    </source>
</evidence>
<dbReference type="InterPro" id="IPR036907">
    <property type="entry name" value="5'-Nucleotdase_C_sf"/>
</dbReference>
<keyword evidence="2" id="KW-0378">Hydrolase</keyword>
<organism evidence="5 6">
    <name type="scientific">Candidatus Marithioploca araucensis</name>
    <dbReference type="NCBI Taxonomy" id="70273"/>
    <lineage>
        <taxon>Bacteria</taxon>
        <taxon>Pseudomonadati</taxon>
        <taxon>Pseudomonadota</taxon>
        <taxon>Gammaproteobacteria</taxon>
        <taxon>Thiotrichales</taxon>
        <taxon>Thiotrichaceae</taxon>
        <taxon>Candidatus Marithioploca</taxon>
    </lineage>
</organism>
<gene>
    <name evidence="5" type="ORF">QUF54_02570</name>
</gene>
<comment type="similarity">
    <text evidence="2">Belongs to the 5'-nucleotidase family.</text>
</comment>
<evidence type="ECO:0000313" key="5">
    <source>
        <dbReference type="EMBL" id="MDM8562217.1"/>
    </source>
</evidence>
<dbReference type="SUPFAM" id="SSF56300">
    <property type="entry name" value="Metallo-dependent phosphatases"/>
    <property type="match status" value="1"/>
</dbReference>
<protein>
    <submittedName>
        <fullName evidence="5">5'-nucleotidase C-terminal domain-containing protein</fullName>
    </submittedName>
</protein>
<dbReference type="InterPro" id="IPR004843">
    <property type="entry name" value="Calcineurin-like_PHP"/>
</dbReference>
<reference evidence="5" key="1">
    <citation type="submission" date="2023-06" db="EMBL/GenBank/DDBJ databases">
        <title>Uncultivated large filamentous bacteria from sulfidic sediments reveal new species and different genomic features in energy metabolism and defense.</title>
        <authorList>
            <person name="Fonseca A."/>
        </authorList>
    </citation>
    <scope>NUCLEOTIDE SEQUENCE</scope>
    <source>
        <strain evidence="5">HSG4</strain>
    </source>
</reference>
<feature type="domain" description="Calcineurin-like phosphoesterase" evidence="3">
    <location>
        <begin position="20"/>
        <end position="248"/>
    </location>
</feature>